<dbReference type="GO" id="GO:0019843">
    <property type="term" value="F:rRNA binding"/>
    <property type="evidence" value="ECO:0007669"/>
    <property type="project" value="UniProtKB-UniRule"/>
</dbReference>
<keyword evidence="4 9" id="KW-0810">Translation regulation</keyword>
<dbReference type="EMBL" id="MFPX01000017">
    <property type="protein sequence ID" value="OGH66518.1"/>
    <property type="molecule type" value="Genomic_DNA"/>
</dbReference>
<dbReference type="InterPro" id="IPR002143">
    <property type="entry name" value="Ribosomal_uL1"/>
</dbReference>
<dbReference type="CDD" id="cd00403">
    <property type="entry name" value="Ribosomal_L1"/>
    <property type="match status" value="1"/>
</dbReference>
<comment type="caution">
    <text evidence="11">The sequence shown here is derived from an EMBL/GenBank/DDBJ whole genome shotgun (WGS) entry which is preliminary data.</text>
</comment>
<dbReference type="GO" id="GO:0015934">
    <property type="term" value="C:large ribosomal subunit"/>
    <property type="evidence" value="ECO:0007669"/>
    <property type="project" value="InterPro"/>
</dbReference>
<evidence type="ECO:0000256" key="7">
    <source>
        <dbReference type="ARBA" id="ARBA00023274"/>
    </source>
</evidence>
<evidence type="ECO:0000256" key="10">
    <source>
        <dbReference type="RuleBase" id="RU000659"/>
    </source>
</evidence>
<dbReference type="PIRSF" id="PIRSF002155">
    <property type="entry name" value="Ribosomal_L1"/>
    <property type="match status" value="1"/>
</dbReference>
<name>A0A1F6M4N4_9BACT</name>
<dbReference type="SUPFAM" id="SSF56808">
    <property type="entry name" value="Ribosomal protein L1"/>
    <property type="match status" value="1"/>
</dbReference>
<dbReference type="PANTHER" id="PTHR36427:SF3">
    <property type="entry name" value="LARGE RIBOSOMAL SUBUNIT PROTEIN UL1M"/>
    <property type="match status" value="1"/>
</dbReference>
<dbReference type="Gene3D" id="3.40.50.790">
    <property type="match status" value="1"/>
</dbReference>
<dbReference type="GO" id="GO:0003735">
    <property type="term" value="F:structural constituent of ribosome"/>
    <property type="evidence" value="ECO:0007669"/>
    <property type="project" value="InterPro"/>
</dbReference>
<dbReference type="STRING" id="1798676.A3B90_00750"/>
<comment type="similarity">
    <text evidence="1 9 10">Belongs to the universal ribosomal protein uL1 family.</text>
</comment>
<dbReference type="GO" id="GO:0006417">
    <property type="term" value="P:regulation of translation"/>
    <property type="evidence" value="ECO:0007669"/>
    <property type="project" value="UniProtKB-KW"/>
</dbReference>
<evidence type="ECO:0000256" key="3">
    <source>
        <dbReference type="ARBA" id="ARBA00022730"/>
    </source>
</evidence>
<dbReference type="InterPro" id="IPR023673">
    <property type="entry name" value="Ribosomal_uL1_CS"/>
</dbReference>
<evidence type="ECO:0000256" key="2">
    <source>
        <dbReference type="ARBA" id="ARBA00022491"/>
    </source>
</evidence>
<keyword evidence="2 9" id="KW-0678">Repressor</keyword>
<dbReference type="HAMAP" id="MF_01318_B">
    <property type="entry name" value="Ribosomal_uL1_B"/>
    <property type="match status" value="1"/>
</dbReference>
<dbReference type="Gene3D" id="3.30.190.20">
    <property type="match status" value="1"/>
</dbReference>
<accession>A0A1F6M4N4</accession>
<comment type="function">
    <text evidence="9">Protein L1 is also a translational repressor protein, it controls the translation of the L11 operon by binding to its mRNA.</text>
</comment>
<keyword evidence="7 9" id="KW-0687">Ribonucleoprotein</keyword>
<evidence type="ECO:0000313" key="12">
    <source>
        <dbReference type="Proteomes" id="UP000178742"/>
    </source>
</evidence>
<dbReference type="GO" id="GO:0000049">
    <property type="term" value="F:tRNA binding"/>
    <property type="evidence" value="ECO:0007669"/>
    <property type="project" value="UniProtKB-KW"/>
</dbReference>
<keyword evidence="3 9" id="KW-0699">rRNA-binding</keyword>
<keyword evidence="9" id="KW-0820">tRNA-binding</keyword>
<comment type="subunit">
    <text evidence="9">Part of the 50S ribosomal subunit.</text>
</comment>
<keyword evidence="6 9" id="KW-0689">Ribosomal protein</keyword>
<sequence>MGKRFAALKAQVDQTRSYSLDEGIAIVKKTSNVKFDSSIEAHIRLGIDPSKSDQQIRATVSLPHGNGKTKTIGAFVGSNDEKASKEAGADFIYGEEEIKKLKDTGKIEFDIAVATPEMMPKLAVVAKILGPKGLMPNPKTDTVSSDVKKMIGELKKGKIAFKNDDGANVHASIGKASFSEAQLKENILAFVDTIKKLKPGSSKGTYLKSVYLTSSMGPSVKVEIPA</sequence>
<dbReference type="InterPro" id="IPR005878">
    <property type="entry name" value="Ribosom_uL1_bac-type"/>
</dbReference>
<comment type="function">
    <text evidence="9">Binds directly to 23S rRNA. The L1 stalk is quite mobile in the ribosome, and is involved in E site tRNA release.</text>
</comment>
<dbReference type="InterPro" id="IPR023674">
    <property type="entry name" value="Ribosomal_uL1-like"/>
</dbReference>
<gene>
    <name evidence="9" type="primary">rplA</name>
    <name evidence="11" type="ORF">A3B90_00750</name>
</gene>
<evidence type="ECO:0000256" key="9">
    <source>
        <dbReference type="HAMAP-Rule" id="MF_01318"/>
    </source>
</evidence>
<proteinExistence type="inferred from homology"/>
<dbReference type="GO" id="GO:0006412">
    <property type="term" value="P:translation"/>
    <property type="evidence" value="ECO:0007669"/>
    <property type="project" value="UniProtKB-UniRule"/>
</dbReference>
<dbReference type="PANTHER" id="PTHR36427">
    <property type="entry name" value="54S RIBOSOMAL PROTEIN L1, MITOCHONDRIAL"/>
    <property type="match status" value="1"/>
</dbReference>
<evidence type="ECO:0000256" key="6">
    <source>
        <dbReference type="ARBA" id="ARBA00022980"/>
    </source>
</evidence>
<protein>
    <recommendedName>
        <fullName evidence="8 9">Large ribosomal subunit protein uL1</fullName>
    </recommendedName>
</protein>
<dbReference type="InterPro" id="IPR016095">
    <property type="entry name" value="Ribosomal_uL1_3-a/b-sand"/>
</dbReference>
<dbReference type="NCBIfam" id="TIGR01169">
    <property type="entry name" value="rplA_bact"/>
    <property type="match status" value="1"/>
</dbReference>
<dbReference type="AlphaFoldDB" id="A0A1F6M4N4"/>
<organism evidence="11 12">
    <name type="scientific">Candidatus Magasanikbacteria bacterium RIFCSPHIGHO2_02_FULL_41_13</name>
    <dbReference type="NCBI Taxonomy" id="1798676"/>
    <lineage>
        <taxon>Bacteria</taxon>
        <taxon>Candidatus Magasanikiibacteriota</taxon>
    </lineage>
</organism>
<dbReference type="Proteomes" id="UP000178742">
    <property type="component" value="Unassembled WGS sequence"/>
</dbReference>
<evidence type="ECO:0000313" key="11">
    <source>
        <dbReference type="EMBL" id="OGH66518.1"/>
    </source>
</evidence>
<evidence type="ECO:0000256" key="8">
    <source>
        <dbReference type="ARBA" id="ARBA00035241"/>
    </source>
</evidence>
<dbReference type="PROSITE" id="PS01199">
    <property type="entry name" value="RIBOSOMAL_L1"/>
    <property type="match status" value="1"/>
</dbReference>
<reference evidence="11 12" key="1">
    <citation type="journal article" date="2016" name="Nat. Commun.">
        <title>Thousands of microbial genomes shed light on interconnected biogeochemical processes in an aquifer system.</title>
        <authorList>
            <person name="Anantharaman K."/>
            <person name="Brown C.T."/>
            <person name="Hug L.A."/>
            <person name="Sharon I."/>
            <person name="Castelle C.J."/>
            <person name="Probst A.J."/>
            <person name="Thomas B.C."/>
            <person name="Singh A."/>
            <person name="Wilkins M.J."/>
            <person name="Karaoz U."/>
            <person name="Brodie E.L."/>
            <person name="Williams K.H."/>
            <person name="Hubbard S.S."/>
            <person name="Banfield J.F."/>
        </authorList>
    </citation>
    <scope>NUCLEOTIDE SEQUENCE [LARGE SCALE GENOMIC DNA]</scope>
</reference>
<evidence type="ECO:0000256" key="5">
    <source>
        <dbReference type="ARBA" id="ARBA00022884"/>
    </source>
</evidence>
<dbReference type="InterPro" id="IPR028364">
    <property type="entry name" value="Ribosomal_uL1/biogenesis"/>
</dbReference>
<dbReference type="FunFam" id="3.40.50.790:FF:000001">
    <property type="entry name" value="50S ribosomal protein L1"/>
    <property type="match status" value="1"/>
</dbReference>
<evidence type="ECO:0000256" key="4">
    <source>
        <dbReference type="ARBA" id="ARBA00022845"/>
    </source>
</evidence>
<evidence type="ECO:0000256" key="1">
    <source>
        <dbReference type="ARBA" id="ARBA00010531"/>
    </source>
</evidence>
<keyword evidence="5 9" id="KW-0694">RNA-binding</keyword>
<dbReference type="Pfam" id="PF00687">
    <property type="entry name" value="Ribosomal_L1"/>
    <property type="match status" value="1"/>
</dbReference>